<dbReference type="EMBL" id="WNTK01000012">
    <property type="protein sequence ID" value="KAG9475403.1"/>
    <property type="molecule type" value="Genomic_DNA"/>
</dbReference>
<dbReference type="FunFam" id="3.90.550.10:FF:000044">
    <property type="entry name" value="Galactosylgalactosylxylosylprotein 3-beta-glucuronosyltransferase"/>
    <property type="match status" value="1"/>
</dbReference>
<gene>
    <name evidence="18" type="ORF">GDO78_003688</name>
</gene>
<evidence type="ECO:0000313" key="18">
    <source>
        <dbReference type="EMBL" id="KAG9475403.1"/>
    </source>
</evidence>
<dbReference type="GO" id="GO:0005975">
    <property type="term" value="P:carbohydrate metabolic process"/>
    <property type="evidence" value="ECO:0007669"/>
    <property type="project" value="TreeGrafter"/>
</dbReference>
<comment type="subcellular location">
    <subcellularLocation>
        <location evidence="17">Golgi apparatus membrane</location>
        <topology evidence="17">Single-pass type II membrane protein</topology>
    </subcellularLocation>
    <subcellularLocation>
        <location evidence="1">Membrane</location>
        <topology evidence="1">Single-pass type II membrane protein</topology>
    </subcellularLocation>
</comment>
<keyword evidence="4 17" id="KW-0812">Transmembrane</keyword>
<evidence type="ECO:0000256" key="3">
    <source>
        <dbReference type="ARBA" id="ARBA00022679"/>
    </source>
</evidence>
<evidence type="ECO:0000256" key="11">
    <source>
        <dbReference type="ARBA" id="ARBA00047979"/>
    </source>
</evidence>
<keyword evidence="3 17" id="KW-0808">Transferase</keyword>
<dbReference type="UniPathway" id="UPA00378"/>
<comment type="similarity">
    <text evidence="2 17">Belongs to the glycosyltransferase 43 family.</text>
</comment>
<keyword evidence="6 17" id="KW-0735">Signal-anchor</keyword>
<dbReference type="Gene3D" id="3.90.550.10">
    <property type="entry name" value="Spore Coat Polysaccharide Biosynthesis Protein SpsA, Chain A"/>
    <property type="match status" value="1"/>
</dbReference>
<dbReference type="EC" id="2.4.1.135" evidence="17"/>
<reference evidence="18" key="1">
    <citation type="thesis" date="2020" institute="ProQuest LLC" country="789 East Eisenhower Parkway, Ann Arbor, MI, USA">
        <title>Comparative Genomics and Chromosome Evolution.</title>
        <authorList>
            <person name="Mudd A.B."/>
        </authorList>
    </citation>
    <scope>NUCLEOTIDE SEQUENCE</scope>
    <source>
        <strain evidence="18">HN-11 Male</strain>
        <tissue evidence="18">Kidney and liver</tissue>
    </source>
</reference>
<name>A0A8J6ET24_ELECQ</name>
<keyword evidence="5 14" id="KW-0479">Metal-binding</keyword>
<evidence type="ECO:0000256" key="14">
    <source>
        <dbReference type="PIRSR" id="PIRSR605027-3"/>
    </source>
</evidence>
<dbReference type="Proteomes" id="UP000770717">
    <property type="component" value="Unassembled WGS sequence"/>
</dbReference>
<protein>
    <recommendedName>
        <fullName evidence="17">Galactosylgalactosylxylosylprotein 3-beta-glucuronosyltransferase</fullName>
        <ecNumber evidence="17">2.4.1.135</ecNumber>
    </recommendedName>
</protein>
<dbReference type="GO" id="GO:0000139">
    <property type="term" value="C:Golgi membrane"/>
    <property type="evidence" value="ECO:0007669"/>
    <property type="project" value="UniProtKB-SubCell"/>
</dbReference>
<feature type="active site" description="Proton donor/acceptor" evidence="13">
    <location>
        <position position="254"/>
    </location>
</feature>
<feature type="glycosylation site" description="N-linked (GlcNAc...) asparagine" evidence="16">
    <location>
        <position position="273"/>
    </location>
</feature>
<dbReference type="PANTHER" id="PTHR10896">
    <property type="entry name" value="GALACTOSYLGALACTOSYLXYLOSYLPROTEIN 3-BETA-GLUCURONOSYLTRANSFERASE BETA-1,3-GLUCURONYLTRANSFERASE"/>
    <property type="match status" value="1"/>
</dbReference>
<evidence type="ECO:0000256" key="5">
    <source>
        <dbReference type="ARBA" id="ARBA00022723"/>
    </source>
</evidence>
<sequence length="308" mass="35127">MRLKLRNIFLVYFVVSSAGLLYALLQLGQQCDCTHQMNPINDVRRRKAPHHRGVENMPVIYVVTPTHTRPHQRAELTRLSQTLLLVPALHWILVEDAAERTTLVADLLAKSELQYTHLHMLTPPPMKLKDSDPNWLKPRGVEQRNEALRWLRENRSAKDQGVVYFADDDNTYSINIFKEMRNTQKVSVWPVGLVGGLRYEGPLVTGGKVVGFHTAWKTHRPFPIDMAGFAVSLQLLLSHPKAQFDLTAERGFLESSLLAPLVAVEELEPKADNCTKIWVWHTRTEKPKLKQEDLLEKQGKGSDPKILV</sequence>
<accession>A0A8J6ET24</accession>
<evidence type="ECO:0000256" key="7">
    <source>
        <dbReference type="ARBA" id="ARBA00022989"/>
    </source>
</evidence>
<dbReference type="AlphaFoldDB" id="A0A8J6ET24"/>
<comment type="subunit">
    <text evidence="12">Homodimer; disulfide-linked. Interacts with PXYLP1; the interaction increases the 2-phosphoxylose phosphatase activity of PXYLP1 during completion of linkage region formation in a B3GAT3-mediated manner.</text>
</comment>
<dbReference type="CDD" id="cd00218">
    <property type="entry name" value="GlcAT-I"/>
    <property type="match status" value="1"/>
</dbReference>
<comment type="catalytic activity">
    <reaction evidence="11 17">
        <text>3-O-(beta-D-galactosyl-(1-&gt;3)-beta-D-galactosyl-(1-&gt;4)-beta-D-xylosyl)-L-seryl-[protein] + UDP-alpha-D-glucuronate = 3-O-(beta-D-GlcA-(1-&gt;3)-beta-D-Gal-(1-&gt;3)-beta-D-Gal-(1-&gt;4)-beta-D-Xyl)-L-seryl-[protein] + UDP + H(+)</text>
        <dbReference type="Rhea" id="RHEA:24168"/>
        <dbReference type="Rhea" id="RHEA-COMP:12571"/>
        <dbReference type="Rhea" id="RHEA-COMP:12573"/>
        <dbReference type="ChEBI" id="CHEBI:15378"/>
        <dbReference type="ChEBI" id="CHEBI:58052"/>
        <dbReference type="ChEBI" id="CHEBI:58223"/>
        <dbReference type="ChEBI" id="CHEBI:132090"/>
        <dbReference type="ChEBI" id="CHEBI:132093"/>
        <dbReference type="EC" id="2.4.1.135"/>
    </reaction>
</comment>
<evidence type="ECO:0000256" key="17">
    <source>
        <dbReference type="RuleBase" id="RU363127"/>
    </source>
</evidence>
<dbReference type="GO" id="GO:0015018">
    <property type="term" value="F:galactosylgalactosylxylosylprotein 3-beta-glucuronosyltransferase activity"/>
    <property type="evidence" value="ECO:0007669"/>
    <property type="project" value="UniProtKB-UniRule"/>
</dbReference>
<dbReference type="SUPFAM" id="SSF53448">
    <property type="entry name" value="Nucleotide-diphospho-sugar transferases"/>
    <property type="match status" value="1"/>
</dbReference>
<dbReference type="GO" id="GO:0006024">
    <property type="term" value="P:glycosaminoglycan biosynthetic process"/>
    <property type="evidence" value="ECO:0007669"/>
    <property type="project" value="UniProtKB-ARBA"/>
</dbReference>
<evidence type="ECO:0000256" key="16">
    <source>
        <dbReference type="PIRSR" id="PIRSR605027-6"/>
    </source>
</evidence>
<organism evidence="18 19">
    <name type="scientific">Eleutherodactylus coqui</name>
    <name type="common">Puerto Rican coqui</name>
    <dbReference type="NCBI Taxonomy" id="57060"/>
    <lineage>
        <taxon>Eukaryota</taxon>
        <taxon>Metazoa</taxon>
        <taxon>Chordata</taxon>
        <taxon>Craniata</taxon>
        <taxon>Vertebrata</taxon>
        <taxon>Euteleostomi</taxon>
        <taxon>Amphibia</taxon>
        <taxon>Batrachia</taxon>
        <taxon>Anura</taxon>
        <taxon>Neobatrachia</taxon>
        <taxon>Hyloidea</taxon>
        <taxon>Eleutherodactylidae</taxon>
        <taxon>Eleutherodactylinae</taxon>
        <taxon>Eleutherodactylus</taxon>
        <taxon>Eleutherodactylus</taxon>
    </lineage>
</organism>
<keyword evidence="8 17" id="KW-0472">Membrane</keyword>
<keyword evidence="9 16" id="KW-0325">Glycoprotein</keyword>
<keyword evidence="17" id="KW-0333">Golgi apparatus</keyword>
<comment type="cofactor">
    <cofactor evidence="14 17">
        <name>Mn(2+)</name>
        <dbReference type="ChEBI" id="CHEBI:29035"/>
    </cofactor>
</comment>
<dbReference type="OrthoDB" id="675023at2759"/>
<dbReference type="Pfam" id="PF03360">
    <property type="entry name" value="Glyco_transf_43"/>
    <property type="match status" value="1"/>
</dbReference>
<feature type="transmembrane region" description="Helical" evidence="17">
    <location>
        <begin position="7"/>
        <end position="25"/>
    </location>
</feature>
<dbReference type="PANTHER" id="PTHR10896:SF65">
    <property type="entry name" value="GALACTOSYLGALACTOSYLXYLOSYLPROTEIN 3-BETA-GLUCURONOSYLTRANSFERASE 3"/>
    <property type="match status" value="1"/>
</dbReference>
<dbReference type="InterPro" id="IPR005027">
    <property type="entry name" value="Glyco_trans_43"/>
</dbReference>
<dbReference type="InterPro" id="IPR029044">
    <property type="entry name" value="Nucleotide-diphossugar_trans"/>
</dbReference>
<evidence type="ECO:0000256" key="13">
    <source>
        <dbReference type="PIRSR" id="PIRSR605027-1"/>
    </source>
</evidence>
<feature type="site" description="Interaction with galactose moiety of substrate glycoprotein" evidence="15">
    <location>
        <position position="291"/>
    </location>
</feature>
<keyword evidence="7 17" id="KW-1133">Transmembrane helix</keyword>
<evidence type="ECO:0000256" key="4">
    <source>
        <dbReference type="ARBA" id="ARBA00022692"/>
    </source>
</evidence>
<evidence type="ECO:0000256" key="9">
    <source>
        <dbReference type="ARBA" id="ARBA00023180"/>
    </source>
</evidence>
<comment type="caution">
    <text evidence="18">The sequence shown here is derived from an EMBL/GenBank/DDBJ whole genome shotgun (WGS) entry which is preliminary data.</text>
</comment>
<evidence type="ECO:0000256" key="10">
    <source>
        <dbReference type="ARBA" id="ARBA00023211"/>
    </source>
</evidence>
<feature type="binding site" evidence="14">
    <location>
        <position position="169"/>
    </location>
    <ligand>
        <name>Mn(2+)</name>
        <dbReference type="ChEBI" id="CHEBI:29035"/>
    </ligand>
</feature>
<evidence type="ECO:0000256" key="15">
    <source>
        <dbReference type="PIRSR" id="PIRSR605027-4"/>
    </source>
</evidence>
<evidence type="ECO:0000256" key="2">
    <source>
        <dbReference type="ARBA" id="ARBA00007706"/>
    </source>
</evidence>
<evidence type="ECO:0000313" key="19">
    <source>
        <dbReference type="Proteomes" id="UP000770717"/>
    </source>
</evidence>
<feature type="site" description="Interaction with galactose moiety of substrate glycoprotein" evidence="15">
    <location>
        <position position="200"/>
    </location>
</feature>
<evidence type="ECO:0000256" key="8">
    <source>
        <dbReference type="ARBA" id="ARBA00023136"/>
    </source>
</evidence>
<proteinExistence type="inferred from homology"/>
<dbReference type="GO" id="GO:0050650">
    <property type="term" value="P:chondroitin sulfate proteoglycan biosynthetic process"/>
    <property type="evidence" value="ECO:0007669"/>
    <property type="project" value="TreeGrafter"/>
</dbReference>
<dbReference type="GO" id="GO:0046872">
    <property type="term" value="F:metal ion binding"/>
    <property type="evidence" value="ECO:0007669"/>
    <property type="project" value="UniProtKB-KW"/>
</dbReference>
<comment type="pathway">
    <text evidence="17">Protein modification; protein glycosylation.</text>
</comment>
<evidence type="ECO:0000256" key="1">
    <source>
        <dbReference type="ARBA" id="ARBA00004606"/>
    </source>
</evidence>
<evidence type="ECO:0000256" key="12">
    <source>
        <dbReference type="ARBA" id="ARBA00065147"/>
    </source>
</evidence>
<keyword evidence="19" id="KW-1185">Reference proteome</keyword>
<keyword evidence="10 14" id="KW-0464">Manganese</keyword>
<evidence type="ECO:0000256" key="6">
    <source>
        <dbReference type="ARBA" id="ARBA00022968"/>
    </source>
</evidence>